<reference evidence="1" key="1">
    <citation type="journal article" date="2020" name="Stud. Mycol.">
        <title>101 Dothideomycetes genomes: a test case for predicting lifestyles and emergence of pathogens.</title>
        <authorList>
            <person name="Haridas S."/>
            <person name="Albert R."/>
            <person name="Binder M."/>
            <person name="Bloem J."/>
            <person name="Labutti K."/>
            <person name="Salamov A."/>
            <person name="Andreopoulos B."/>
            <person name="Baker S."/>
            <person name="Barry K."/>
            <person name="Bills G."/>
            <person name="Bluhm B."/>
            <person name="Cannon C."/>
            <person name="Castanera R."/>
            <person name="Culley D."/>
            <person name="Daum C."/>
            <person name="Ezra D."/>
            <person name="Gonzalez J."/>
            <person name="Henrissat B."/>
            <person name="Kuo A."/>
            <person name="Liang C."/>
            <person name="Lipzen A."/>
            <person name="Lutzoni F."/>
            <person name="Magnuson J."/>
            <person name="Mondo S."/>
            <person name="Nolan M."/>
            <person name="Ohm R."/>
            <person name="Pangilinan J."/>
            <person name="Park H.-J."/>
            <person name="Ramirez L."/>
            <person name="Alfaro M."/>
            <person name="Sun H."/>
            <person name="Tritt A."/>
            <person name="Yoshinaga Y."/>
            <person name="Zwiers L.-H."/>
            <person name="Turgeon B."/>
            <person name="Goodwin S."/>
            <person name="Spatafora J."/>
            <person name="Crous P."/>
            <person name="Grigoriev I."/>
        </authorList>
    </citation>
    <scope>NUCLEOTIDE SEQUENCE</scope>
    <source>
        <strain evidence="1">CBS 379.55</strain>
    </source>
</reference>
<keyword evidence="2" id="KW-1185">Reference proteome</keyword>
<dbReference type="GeneID" id="54556361"/>
<protein>
    <submittedName>
        <fullName evidence="1">Uncharacterized protein</fullName>
    </submittedName>
</protein>
<evidence type="ECO:0000313" key="2">
    <source>
        <dbReference type="Proteomes" id="UP000800097"/>
    </source>
</evidence>
<dbReference type="AlphaFoldDB" id="A0A6A6JED7"/>
<dbReference type="RefSeq" id="XP_033652321.1">
    <property type="nucleotide sequence ID" value="XM_033803186.1"/>
</dbReference>
<name>A0A6A6JED7_WESOR</name>
<accession>A0A6A6JED7</accession>
<organism evidence="1 2">
    <name type="scientific">Westerdykella ornata</name>
    <dbReference type="NCBI Taxonomy" id="318751"/>
    <lineage>
        <taxon>Eukaryota</taxon>
        <taxon>Fungi</taxon>
        <taxon>Dikarya</taxon>
        <taxon>Ascomycota</taxon>
        <taxon>Pezizomycotina</taxon>
        <taxon>Dothideomycetes</taxon>
        <taxon>Pleosporomycetidae</taxon>
        <taxon>Pleosporales</taxon>
        <taxon>Sporormiaceae</taxon>
        <taxon>Westerdykella</taxon>
    </lineage>
</organism>
<dbReference type="EMBL" id="ML986500">
    <property type="protein sequence ID" value="KAF2274782.1"/>
    <property type="molecule type" value="Genomic_DNA"/>
</dbReference>
<proteinExistence type="predicted"/>
<dbReference type="Proteomes" id="UP000800097">
    <property type="component" value="Unassembled WGS sequence"/>
</dbReference>
<evidence type="ECO:0000313" key="1">
    <source>
        <dbReference type="EMBL" id="KAF2274782.1"/>
    </source>
</evidence>
<gene>
    <name evidence="1" type="ORF">EI97DRAFT_89018</name>
</gene>
<sequence length="202" mass="22179">MAAHDLTGRHRRYSSGYQRTLASTVPDLPDLPPQHDVDEAFQHLFPPLDPSSFGLSFSAPAQLQPIHSNLRQHSRSSFSTSNTALHTSNLAHSSSSSPSTYYAPSVSVASNSCGNNINYGVTTPYGNGAPSLGSGTSPSLVFQPDCIPLGPYWTRERGLERQETINRRTHQFADLILIHATPKCLLKRSPDEWMFPMLMLEG</sequence>